<evidence type="ECO:0000313" key="2">
    <source>
        <dbReference type="EMBL" id="MBX41553.1"/>
    </source>
</evidence>
<dbReference type="EMBL" id="GGEC01061069">
    <property type="protein sequence ID" value="MBX41553.1"/>
    <property type="molecule type" value="Transcribed_RNA"/>
</dbReference>
<sequence>MQSSVVSTRSARNNFMLHRKENQFSLQPPEWQQN</sequence>
<evidence type="ECO:0000256" key="1">
    <source>
        <dbReference type="SAM" id="MobiDB-lite"/>
    </source>
</evidence>
<accession>A0A2P2NGH6</accession>
<reference evidence="2" key="1">
    <citation type="submission" date="2018-02" db="EMBL/GenBank/DDBJ databases">
        <title>Rhizophora mucronata_Transcriptome.</title>
        <authorList>
            <person name="Meera S.P."/>
            <person name="Sreeshan A."/>
            <person name="Augustine A."/>
        </authorList>
    </citation>
    <scope>NUCLEOTIDE SEQUENCE</scope>
    <source>
        <tissue evidence="2">Leaf</tissue>
    </source>
</reference>
<protein>
    <submittedName>
        <fullName evidence="2">Uncharacterized protein</fullName>
    </submittedName>
</protein>
<name>A0A2P2NGH6_RHIMU</name>
<feature type="region of interest" description="Disordered" evidence="1">
    <location>
        <begin position="1"/>
        <end position="34"/>
    </location>
</feature>
<organism evidence="2">
    <name type="scientific">Rhizophora mucronata</name>
    <name type="common">Asiatic mangrove</name>
    <dbReference type="NCBI Taxonomy" id="61149"/>
    <lineage>
        <taxon>Eukaryota</taxon>
        <taxon>Viridiplantae</taxon>
        <taxon>Streptophyta</taxon>
        <taxon>Embryophyta</taxon>
        <taxon>Tracheophyta</taxon>
        <taxon>Spermatophyta</taxon>
        <taxon>Magnoliopsida</taxon>
        <taxon>eudicotyledons</taxon>
        <taxon>Gunneridae</taxon>
        <taxon>Pentapetalae</taxon>
        <taxon>rosids</taxon>
        <taxon>fabids</taxon>
        <taxon>Malpighiales</taxon>
        <taxon>Rhizophoraceae</taxon>
        <taxon>Rhizophora</taxon>
    </lineage>
</organism>
<feature type="compositionally biased region" description="Polar residues" evidence="1">
    <location>
        <begin position="1"/>
        <end position="13"/>
    </location>
</feature>
<proteinExistence type="predicted"/>
<dbReference type="AlphaFoldDB" id="A0A2P2NGH6"/>
<feature type="compositionally biased region" description="Polar residues" evidence="1">
    <location>
        <begin position="23"/>
        <end position="34"/>
    </location>
</feature>